<dbReference type="RefSeq" id="XP_067527444.1">
    <property type="nucleotide sequence ID" value="XM_067671343.1"/>
</dbReference>
<evidence type="ECO:0008006" key="4">
    <source>
        <dbReference type="Google" id="ProtNLM"/>
    </source>
</evidence>
<accession>I1CUB8</accession>
<dbReference type="InParanoid" id="I1CUB8"/>
<dbReference type="EMBL" id="CH476753">
    <property type="protein sequence ID" value="EIE92048.1"/>
    <property type="molecule type" value="Genomic_DNA"/>
</dbReference>
<dbReference type="GeneID" id="93623724"/>
<reference evidence="2 3" key="1">
    <citation type="journal article" date="2009" name="PLoS Genet.">
        <title>Genomic analysis of the basal lineage fungus Rhizopus oryzae reveals a whole-genome duplication.</title>
        <authorList>
            <person name="Ma L.-J."/>
            <person name="Ibrahim A.S."/>
            <person name="Skory C."/>
            <person name="Grabherr M.G."/>
            <person name="Burger G."/>
            <person name="Butler M."/>
            <person name="Elias M."/>
            <person name="Idnurm A."/>
            <person name="Lang B.F."/>
            <person name="Sone T."/>
            <person name="Abe A."/>
            <person name="Calvo S.E."/>
            <person name="Corrochano L.M."/>
            <person name="Engels R."/>
            <person name="Fu J."/>
            <person name="Hansberg W."/>
            <person name="Kim J.-M."/>
            <person name="Kodira C.D."/>
            <person name="Koehrsen M.J."/>
            <person name="Liu B."/>
            <person name="Miranda-Saavedra D."/>
            <person name="O'Leary S."/>
            <person name="Ortiz-Castellanos L."/>
            <person name="Poulter R."/>
            <person name="Rodriguez-Romero J."/>
            <person name="Ruiz-Herrera J."/>
            <person name="Shen Y.-Q."/>
            <person name="Zeng Q."/>
            <person name="Galagan J."/>
            <person name="Birren B.W."/>
            <person name="Cuomo C.A."/>
            <person name="Wickes B.L."/>
        </authorList>
    </citation>
    <scope>NUCLEOTIDE SEQUENCE [LARGE SCALE GENOMIC DNA]</scope>
    <source>
        <strain evidence="3">RA 99-880 / ATCC MYA-4621 / FGSC 9543 / NRRL 43880</strain>
    </source>
</reference>
<name>I1CUB8_RHIO9</name>
<proteinExistence type="predicted"/>
<dbReference type="AlphaFoldDB" id="I1CUB8"/>
<gene>
    <name evidence="2" type="ORF">RO3G_16759</name>
</gene>
<evidence type="ECO:0000256" key="1">
    <source>
        <dbReference type="SAM" id="SignalP"/>
    </source>
</evidence>
<evidence type="ECO:0000313" key="2">
    <source>
        <dbReference type="EMBL" id="EIE92048.1"/>
    </source>
</evidence>
<sequence>MYNKGHYLVQGFKLLLLLVSKLSSSGSPTTFDFRGQSFKILLLNTGAPSILGAASASDYPTRRRKGRRIERFPTMK</sequence>
<feature type="signal peptide" evidence="1">
    <location>
        <begin position="1"/>
        <end position="26"/>
    </location>
</feature>
<organism evidence="2 3">
    <name type="scientific">Rhizopus delemar (strain RA 99-880 / ATCC MYA-4621 / FGSC 9543 / NRRL 43880)</name>
    <name type="common">Mucormycosis agent</name>
    <name type="synonym">Rhizopus arrhizus var. delemar</name>
    <dbReference type="NCBI Taxonomy" id="246409"/>
    <lineage>
        <taxon>Eukaryota</taxon>
        <taxon>Fungi</taxon>
        <taxon>Fungi incertae sedis</taxon>
        <taxon>Mucoromycota</taxon>
        <taxon>Mucoromycotina</taxon>
        <taxon>Mucoromycetes</taxon>
        <taxon>Mucorales</taxon>
        <taxon>Mucorineae</taxon>
        <taxon>Rhizopodaceae</taxon>
        <taxon>Rhizopus</taxon>
    </lineage>
</organism>
<dbReference type="Proteomes" id="UP000009138">
    <property type="component" value="Unassembled WGS sequence"/>
</dbReference>
<keyword evidence="1" id="KW-0732">Signal</keyword>
<protein>
    <recommendedName>
        <fullName evidence="4">Secreted protein</fullName>
    </recommendedName>
</protein>
<evidence type="ECO:0000313" key="3">
    <source>
        <dbReference type="Proteomes" id="UP000009138"/>
    </source>
</evidence>
<feature type="chain" id="PRO_5003638126" description="Secreted protein" evidence="1">
    <location>
        <begin position="27"/>
        <end position="76"/>
    </location>
</feature>
<dbReference type="VEuPathDB" id="FungiDB:RO3G_16759"/>
<keyword evidence="3" id="KW-1185">Reference proteome</keyword>